<accession>A0A9W9L6L0</accession>
<dbReference type="EMBL" id="JAPQKL010000003">
    <property type="protein sequence ID" value="KAJ5138972.1"/>
    <property type="molecule type" value="Genomic_DNA"/>
</dbReference>
<dbReference type="AlphaFoldDB" id="A0A9W9L6L0"/>
<dbReference type="RefSeq" id="XP_056523621.1">
    <property type="nucleotide sequence ID" value="XM_056664564.1"/>
</dbReference>
<evidence type="ECO:0000313" key="3">
    <source>
        <dbReference type="Proteomes" id="UP001149079"/>
    </source>
</evidence>
<comment type="caution">
    <text evidence="2">The sequence shown here is derived from an EMBL/GenBank/DDBJ whole genome shotgun (WGS) entry which is preliminary data.</text>
</comment>
<proteinExistence type="predicted"/>
<reference evidence="2" key="1">
    <citation type="submission" date="2022-11" db="EMBL/GenBank/DDBJ databases">
        <authorList>
            <person name="Petersen C."/>
        </authorList>
    </citation>
    <scope>NUCLEOTIDE SEQUENCE</scope>
    <source>
        <strain evidence="2">IBT 22155</strain>
    </source>
</reference>
<name>A0A9W9L6L0_9EURO</name>
<reference evidence="2" key="2">
    <citation type="journal article" date="2023" name="IMA Fungus">
        <title>Comparative genomic study of the Penicillium genus elucidates a diverse pangenome and 15 lateral gene transfer events.</title>
        <authorList>
            <person name="Petersen C."/>
            <person name="Sorensen T."/>
            <person name="Nielsen M.R."/>
            <person name="Sondergaard T.E."/>
            <person name="Sorensen J.L."/>
            <person name="Fitzpatrick D.A."/>
            <person name="Frisvad J.C."/>
            <person name="Nielsen K.L."/>
        </authorList>
    </citation>
    <scope>NUCLEOTIDE SEQUENCE</scope>
    <source>
        <strain evidence="2">IBT 22155</strain>
    </source>
</reference>
<evidence type="ECO:0008006" key="4">
    <source>
        <dbReference type="Google" id="ProtNLM"/>
    </source>
</evidence>
<sequence length="473" mass="50799">MAPYGTRSRTDLSPARVPSEVLDDYEVTPKYDMYGLEKIDTPVVFRKVAPAIRASANDNDTKMQIDIMTVVLAQTGGEASSAAETTTLTSSTGSCASSKENKQNVVATDVVHANEKSTTTFTGKKSGIDPRAKPFFPRAGSGGLVLGNRLRSATVKITKPNGEELILPPRRYASAGAEPVAPTVDLLISPSSKAAAAPKESLAAATAELEDSDFDWDDKPGNQPAKEAESSNNKESAPADKPVRGLTSPKDFMKQVRLIHEMKLQASKAAAVGRPRRIIFGNIPDWATKADILQLVHGGAVENAWNGDGEVTVQFVNQEACIAYYEAHGGGITLGNADEELTISVTMPEDGQPDHPELRERASKGGSRVVCLSGLRPGLKGSNGEDILGIVSAPTWEGKEFDHVVIRPGTLGLDVYVFFYDLHVGWDFLHSIQDGDYECAARFEADPCTLDSFHFVDEPNRMFTVYDAGVGAN</sequence>
<protein>
    <recommendedName>
        <fullName evidence="4">RRM domain-containing protein</fullName>
    </recommendedName>
</protein>
<dbReference type="OrthoDB" id="4338216at2759"/>
<evidence type="ECO:0000256" key="1">
    <source>
        <dbReference type="SAM" id="MobiDB-lite"/>
    </source>
</evidence>
<feature type="region of interest" description="Disordered" evidence="1">
    <location>
        <begin position="211"/>
        <end position="247"/>
    </location>
</feature>
<dbReference type="GeneID" id="81403734"/>
<dbReference type="Proteomes" id="UP001149079">
    <property type="component" value="Unassembled WGS sequence"/>
</dbReference>
<keyword evidence="3" id="KW-1185">Reference proteome</keyword>
<organism evidence="2 3">
    <name type="scientific">Penicillium bovifimosum</name>
    <dbReference type="NCBI Taxonomy" id="126998"/>
    <lineage>
        <taxon>Eukaryota</taxon>
        <taxon>Fungi</taxon>
        <taxon>Dikarya</taxon>
        <taxon>Ascomycota</taxon>
        <taxon>Pezizomycotina</taxon>
        <taxon>Eurotiomycetes</taxon>
        <taxon>Eurotiomycetidae</taxon>
        <taxon>Eurotiales</taxon>
        <taxon>Aspergillaceae</taxon>
        <taxon>Penicillium</taxon>
    </lineage>
</organism>
<gene>
    <name evidence="2" type="ORF">N7515_003820</name>
</gene>
<evidence type="ECO:0000313" key="2">
    <source>
        <dbReference type="EMBL" id="KAJ5138972.1"/>
    </source>
</evidence>